<accession>A0ABV8GA91</accession>
<dbReference type="EMBL" id="JBHSBI010000014">
    <property type="protein sequence ID" value="MFC4010896.1"/>
    <property type="molecule type" value="Genomic_DNA"/>
</dbReference>
<dbReference type="RefSeq" id="WP_379530867.1">
    <property type="nucleotide sequence ID" value="NZ_JBHSBI010000014.1"/>
</dbReference>
<name>A0ABV8GA91_9ACTN</name>
<gene>
    <name evidence="1" type="ORF">ACFOY2_26960</name>
</gene>
<protein>
    <submittedName>
        <fullName evidence="1">Uncharacterized protein</fullName>
    </submittedName>
</protein>
<proteinExistence type="predicted"/>
<organism evidence="1 2">
    <name type="scientific">Nonomuraea purpurea</name>
    <dbReference type="NCBI Taxonomy" id="1849276"/>
    <lineage>
        <taxon>Bacteria</taxon>
        <taxon>Bacillati</taxon>
        <taxon>Actinomycetota</taxon>
        <taxon>Actinomycetes</taxon>
        <taxon>Streptosporangiales</taxon>
        <taxon>Streptosporangiaceae</taxon>
        <taxon>Nonomuraea</taxon>
    </lineage>
</organism>
<evidence type="ECO:0000313" key="1">
    <source>
        <dbReference type="EMBL" id="MFC4010896.1"/>
    </source>
</evidence>
<keyword evidence="2" id="KW-1185">Reference proteome</keyword>
<sequence>MNSLDEASQWRYTSCPATAVETAALRIERLYRDRYLAIHGVAPRGFQ</sequence>
<evidence type="ECO:0000313" key="2">
    <source>
        <dbReference type="Proteomes" id="UP001595851"/>
    </source>
</evidence>
<comment type="caution">
    <text evidence="1">The sequence shown here is derived from an EMBL/GenBank/DDBJ whole genome shotgun (WGS) entry which is preliminary data.</text>
</comment>
<dbReference type="Proteomes" id="UP001595851">
    <property type="component" value="Unassembled WGS sequence"/>
</dbReference>
<reference evidence="2" key="1">
    <citation type="journal article" date="2019" name="Int. J. Syst. Evol. Microbiol.">
        <title>The Global Catalogue of Microorganisms (GCM) 10K type strain sequencing project: providing services to taxonomists for standard genome sequencing and annotation.</title>
        <authorList>
            <consortium name="The Broad Institute Genomics Platform"/>
            <consortium name="The Broad Institute Genome Sequencing Center for Infectious Disease"/>
            <person name="Wu L."/>
            <person name="Ma J."/>
        </authorList>
    </citation>
    <scope>NUCLEOTIDE SEQUENCE [LARGE SCALE GENOMIC DNA]</scope>
    <source>
        <strain evidence="2">TBRC 1276</strain>
    </source>
</reference>